<feature type="compositionally biased region" description="Basic and acidic residues" evidence="2">
    <location>
        <begin position="927"/>
        <end position="936"/>
    </location>
</feature>
<dbReference type="AlphaFoldDB" id="A0A9W4XJD4"/>
<feature type="compositionally biased region" description="Polar residues" evidence="2">
    <location>
        <begin position="700"/>
        <end position="711"/>
    </location>
</feature>
<evidence type="ECO:0000259" key="3">
    <source>
        <dbReference type="Pfam" id="PF07910"/>
    </source>
</evidence>
<keyword evidence="5" id="KW-1185">Reference proteome</keyword>
<dbReference type="EMBL" id="CAOQHR010000004">
    <property type="protein sequence ID" value="CAI6333783.1"/>
    <property type="molecule type" value="Genomic_DNA"/>
</dbReference>
<gene>
    <name evidence="4" type="ORF">PDIGIT_LOCUS6832</name>
</gene>
<comment type="caution">
    <text evidence="4">The sequence shown here is derived from an EMBL/GenBank/DDBJ whole genome shotgun (WGS) entry which is preliminary data.</text>
</comment>
<feature type="compositionally biased region" description="Basic residues" evidence="2">
    <location>
        <begin position="149"/>
        <end position="159"/>
    </location>
</feature>
<dbReference type="OrthoDB" id="288987at2759"/>
<dbReference type="Proteomes" id="UP001152607">
    <property type="component" value="Unassembled WGS sequence"/>
</dbReference>
<feature type="compositionally biased region" description="Polar residues" evidence="2">
    <location>
        <begin position="51"/>
        <end position="60"/>
    </location>
</feature>
<feature type="region of interest" description="Disordered" evidence="2">
    <location>
        <begin position="791"/>
        <end position="819"/>
    </location>
</feature>
<feature type="compositionally biased region" description="Polar residues" evidence="2">
    <location>
        <begin position="108"/>
        <end position="128"/>
    </location>
</feature>
<feature type="compositionally biased region" description="Basic and acidic residues" evidence="2">
    <location>
        <begin position="138"/>
        <end position="148"/>
    </location>
</feature>
<evidence type="ECO:0000256" key="1">
    <source>
        <dbReference type="ARBA" id="ARBA00022801"/>
    </source>
</evidence>
<dbReference type="InterPro" id="IPR012462">
    <property type="entry name" value="UFSP1/2_DUB_cat"/>
</dbReference>
<feature type="compositionally biased region" description="Low complexity" evidence="2">
    <location>
        <begin position="794"/>
        <end position="810"/>
    </location>
</feature>
<feature type="compositionally biased region" description="Polar residues" evidence="2">
    <location>
        <begin position="747"/>
        <end position="766"/>
    </location>
</feature>
<feature type="region of interest" description="Disordered" evidence="2">
    <location>
        <begin position="694"/>
        <end position="770"/>
    </location>
</feature>
<feature type="region of interest" description="Disordered" evidence="2">
    <location>
        <begin position="108"/>
        <end position="186"/>
    </location>
</feature>
<feature type="compositionally biased region" description="Acidic residues" evidence="2">
    <location>
        <begin position="915"/>
        <end position="926"/>
    </location>
</feature>
<reference evidence="4" key="1">
    <citation type="submission" date="2023-01" db="EMBL/GenBank/DDBJ databases">
        <authorList>
            <person name="Van Ghelder C."/>
            <person name="Rancurel C."/>
        </authorList>
    </citation>
    <scope>NUCLEOTIDE SEQUENCE</scope>
    <source>
        <strain evidence="4">CNCM I-4278</strain>
    </source>
</reference>
<proteinExistence type="predicted"/>
<feature type="region of interest" description="Disordered" evidence="2">
    <location>
        <begin position="35"/>
        <end position="76"/>
    </location>
</feature>
<dbReference type="Pfam" id="PF07910">
    <property type="entry name" value="Peptidase_C78"/>
    <property type="match status" value="1"/>
</dbReference>
<accession>A0A9W4XJD4</accession>
<name>A0A9W4XJD4_9PLEO</name>
<feature type="domain" description="UFSP1/2/DUB catalytic" evidence="3">
    <location>
        <begin position="264"/>
        <end position="484"/>
    </location>
</feature>
<organism evidence="4 5">
    <name type="scientific">Periconia digitata</name>
    <dbReference type="NCBI Taxonomy" id="1303443"/>
    <lineage>
        <taxon>Eukaryota</taxon>
        <taxon>Fungi</taxon>
        <taxon>Dikarya</taxon>
        <taxon>Ascomycota</taxon>
        <taxon>Pezizomycotina</taxon>
        <taxon>Dothideomycetes</taxon>
        <taxon>Pleosporomycetidae</taxon>
        <taxon>Pleosporales</taxon>
        <taxon>Massarineae</taxon>
        <taxon>Periconiaceae</taxon>
        <taxon>Periconia</taxon>
    </lineage>
</organism>
<keyword evidence="1" id="KW-0378">Hydrolase</keyword>
<feature type="region of interest" description="Disordered" evidence="2">
    <location>
        <begin position="915"/>
        <end position="937"/>
    </location>
</feature>
<sequence>MAGSQESLECPMCGYAVASGQDYVLQLHFEQAHTEDSPFRIQDDPEPLPPSLTNDTSKGSADSRMESGIDEDEDTVMCPEPDCCELVLIHDFNDHLDFHAGERLSFDQSSNRSYHSRHPTSVANSDAGSSAMLPTDFDPSRGSEEDRKKRSRKHKKRSRSNTSSSEKSTLSRSIATFNPFTKPGVTVKPPKSNCRLGCADLGPYAWEDRMPKWLHDQLDAGPKITTVNRIGRDGRLIKQEHVQNETPGIIPILAQLSALDRSVKQAYYCHPSTLHIGKTPKEGSFCGYRNIQMLISYIQGARAQGCEDFHGRVPGILKLQELIESAWDKGINAIARQQTGGIRDTRKYIGTPEAQAIFQSARIDCGVQMFADSKDGATEAHEALLTAVETYFAQTPISDGSNVNKTLLPPIFLQQPGHSMSIIGFERRHDGSRNLIVFDPMYQTSPAMHRLIGRKNIKTARPEVMWAYRRAAKQLSKHAAFEILLLSANPPLYPAWDVLRQFPDCRYVYVFFRSRSLGFDVYPEDYFLRTFPWNHYGGLWIVDDARFARSANVDPTLAHTLRSITGEGASSGAGSHIGTGSSFSGGFLHQYRNNPSHQPTGDTLYDLYPPTKQGTSMHFSISQMPSFSSIDGMMLATGNLSTLDCVGLYSQHHAMATTNMQQQVNFPRLTEVGRRCPGYPTPLSPTLDAKGVFPSPASEAGSNVANTSNTPRDARSFSPMSIDGSDMCGPIHGSVPHDHGQCPDIRMSNNASTKPPLSTPESSPSHPVSPRVAMLNSFASKQALQAFSSQPMIPTSFTPPSSPSSSNASSRKMHEAAARLPRINTNINVIPIADGLETYSQSPISPEGNLLSYKSNRSIESGMLVVQPLSEAQVAEYRFWRPCGKGKCVFGCGAGREGEWAAARRLFRGVEEIREEGEDEVEEEQRSEDTMERENASVDSWAMLGIREMRKEGQKARWNGAKQVVRVLGRERERDGVCDV</sequence>
<dbReference type="GO" id="GO:0016787">
    <property type="term" value="F:hydrolase activity"/>
    <property type="evidence" value="ECO:0007669"/>
    <property type="project" value="UniProtKB-KW"/>
</dbReference>
<dbReference type="Gene3D" id="3.90.70.130">
    <property type="match status" value="1"/>
</dbReference>
<evidence type="ECO:0000256" key="2">
    <source>
        <dbReference type="SAM" id="MobiDB-lite"/>
    </source>
</evidence>
<protein>
    <recommendedName>
        <fullName evidence="3">UFSP1/2/DUB catalytic domain-containing protein</fullName>
    </recommendedName>
</protein>
<feature type="compositionally biased region" description="Low complexity" evidence="2">
    <location>
        <begin position="160"/>
        <end position="173"/>
    </location>
</feature>
<evidence type="ECO:0000313" key="5">
    <source>
        <dbReference type="Proteomes" id="UP001152607"/>
    </source>
</evidence>
<evidence type="ECO:0000313" key="4">
    <source>
        <dbReference type="EMBL" id="CAI6333783.1"/>
    </source>
</evidence>